<protein>
    <recommendedName>
        <fullName evidence="11">3-oxo-tetronate kinase</fullName>
        <ecNumber evidence="10">2.7.1.217</ecNumber>
    </recommendedName>
    <alternativeName>
        <fullName evidence="12">3-dehydrotetronate 4-kinase</fullName>
    </alternativeName>
</protein>
<dbReference type="SUPFAM" id="SSF142764">
    <property type="entry name" value="YgbK-like"/>
    <property type="match status" value="1"/>
</dbReference>
<evidence type="ECO:0000313" key="15">
    <source>
        <dbReference type="EMBL" id="TCP06161.1"/>
    </source>
</evidence>
<evidence type="ECO:0000256" key="11">
    <source>
        <dbReference type="ARBA" id="ARBA00039461"/>
    </source>
</evidence>
<evidence type="ECO:0000259" key="13">
    <source>
        <dbReference type="Pfam" id="PF07005"/>
    </source>
</evidence>
<dbReference type="InterPro" id="IPR037051">
    <property type="entry name" value="4-carb_acid_sugar_kinase_N_sf"/>
</dbReference>
<dbReference type="RefSeq" id="WP_194963338.1">
    <property type="nucleotide sequence ID" value="NZ_CP064338.1"/>
</dbReference>
<dbReference type="Proteomes" id="UP000294772">
    <property type="component" value="Unassembled WGS sequence"/>
</dbReference>
<sequence length="424" mass="44147">MSASRLVLGVVADDFTGATDVASMLVRAGMRTVQAIGVPQGPVPDDADAVVVALKSRTAPVEQAVRESLAALRWLQAGGARQFYFKYCSTFDSTPAGNIGPVAEALLEALDSDFTIACPAFPENGRTVYRGHLFVGDRLLSESGMQHHPLTPMTDANLVRVLQAQSRARVGLVRRDTVAQGAQALRAAFEALRRDGVRLAVVDAIEDDDLRHIAQACDGLPLVTAGSGVALGLPAVYAARGWLQPDAQAAAWPPAGGAAAVLSGSCSEATHAQVAHWIEAGRPAWRIDVRQLAAGAPVAAQALAWARERMAQQPVLVYATAQPEVVRAVQAELGAQRAGALVEQALAAIAQGLAEAGVQRLVVAGGETSGAVVQALGIARLRIGATIAPGVPWTRAEGRPLWLALKSGNFGAPAFFSQALQEAP</sequence>
<keyword evidence="5" id="KW-0067">ATP-binding</keyword>
<dbReference type="AlphaFoldDB" id="A0AA46HV82"/>
<evidence type="ECO:0000256" key="1">
    <source>
        <dbReference type="ARBA" id="ARBA00005715"/>
    </source>
</evidence>
<dbReference type="EC" id="2.7.1.217" evidence="10"/>
<evidence type="ECO:0000256" key="10">
    <source>
        <dbReference type="ARBA" id="ARBA00039095"/>
    </source>
</evidence>
<evidence type="ECO:0000256" key="4">
    <source>
        <dbReference type="ARBA" id="ARBA00022777"/>
    </source>
</evidence>
<evidence type="ECO:0000256" key="6">
    <source>
        <dbReference type="ARBA" id="ARBA00023277"/>
    </source>
</evidence>
<dbReference type="InterPro" id="IPR050007">
    <property type="entry name" value="OtnK"/>
</dbReference>
<comment type="catalytic activity">
    <reaction evidence="7">
        <text>3-dehydro-L-erythronate + ATP = 3-dehydro-4-O-phospho-L-erythronate + ADP + H(+)</text>
        <dbReference type="Rhea" id="RHEA:52552"/>
        <dbReference type="ChEBI" id="CHEBI:15378"/>
        <dbReference type="ChEBI" id="CHEBI:30616"/>
        <dbReference type="ChEBI" id="CHEBI:136592"/>
        <dbReference type="ChEBI" id="CHEBI:136670"/>
        <dbReference type="ChEBI" id="CHEBI:456216"/>
        <dbReference type="EC" id="2.7.1.217"/>
    </reaction>
</comment>
<dbReference type="NCBIfam" id="NF043035">
    <property type="entry name" value="OxoTetrKin"/>
    <property type="match status" value="1"/>
</dbReference>
<evidence type="ECO:0000256" key="3">
    <source>
        <dbReference type="ARBA" id="ARBA00022741"/>
    </source>
</evidence>
<evidence type="ECO:0000256" key="8">
    <source>
        <dbReference type="ARBA" id="ARBA00036346"/>
    </source>
</evidence>
<evidence type="ECO:0000313" key="16">
    <source>
        <dbReference type="Proteomes" id="UP000294772"/>
    </source>
</evidence>
<feature type="domain" description="Four-carbon acid sugar kinase nucleotide binding" evidence="14">
    <location>
        <begin position="260"/>
        <end position="416"/>
    </location>
</feature>
<keyword evidence="6" id="KW-0119">Carbohydrate metabolism</keyword>
<dbReference type="Pfam" id="PF07005">
    <property type="entry name" value="SBD_N"/>
    <property type="match status" value="1"/>
</dbReference>
<evidence type="ECO:0000256" key="12">
    <source>
        <dbReference type="ARBA" id="ARBA00041377"/>
    </source>
</evidence>
<gene>
    <name evidence="15" type="ORF">EV676_10732</name>
</gene>
<dbReference type="Pfam" id="PF17042">
    <property type="entry name" value="NBD_C"/>
    <property type="match status" value="1"/>
</dbReference>
<keyword evidence="4" id="KW-0418">Kinase</keyword>
<evidence type="ECO:0000256" key="7">
    <source>
        <dbReference type="ARBA" id="ARBA00035898"/>
    </source>
</evidence>
<comment type="function">
    <text evidence="9">Catalyzes the ATP-dependent phosphorylation of 3-oxo-tetronate to 3-oxo-tetronate 4-phosphate.</text>
</comment>
<comment type="caution">
    <text evidence="15">The sequence shown here is derived from an EMBL/GenBank/DDBJ whole genome shotgun (WGS) entry which is preliminary data.</text>
</comment>
<name>A0AA46HV82_9BURK</name>
<keyword evidence="2" id="KW-0808">Transferase</keyword>
<dbReference type="InterPro" id="IPR042213">
    <property type="entry name" value="NBD_C_sf"/>
</dbReference>
<comment type="similarity">
    <text evidence="1">Belongs to the four-carbon acid sugar kinase family.</text>
</comment>
<reference evidence="15 16" key="1">
    <citation type="submission" date="2019-03" db="EMBL/GenBank/DDBJ databases">
        <title>Genomic Encyclopedia of Type Strains, Phase IV (KMG-IV): sequencing the most valuable type-strain genomes for metagenomic binning, comparative biology and taxonomic classification.</title>
        <authorList>
            <person name="Goeker M."/>
        </authorList>
    </citation>
    <scope>NUCLEOTIDE SEQUENCE [LARGE SCALE GENOMIC DNA]</scope>
    <source>
        <strain evidence="15 16">DSM 15264</strain>
    </source>
</reference>
<evidence type="ECO:0000256" key="5">
    <source>
        <dbReference type="ARBA" id="ARBA00022840"/>
    </source>
</evidence>
<dbReference type="Gene3D" id="3.40.980.20">
    <property type="entry name" value="Four-carbon acid sugar kinase, nucleotide binding domain"/>
    <property type="match status" value="1"/>
</dbReference>
<dbReference type="InterPro" id="IPR010737">
    <property type="entry name" value="4-carb_acid_sugar_kinase_N"/>
</dbReference>
<dbReference type="EMBL" id="SLXF01000007">
    <property type="protein sequence ID" value="TCP06161.1"/>
    <property type="molecule type" value="Genomic_DNA"/>
</dbReference>
<evidence type="ECO:0000256" key="9">
    <source>
        <dbReference type="ARBA" id="ARBA00037335"/>
    </source>
</evidence>
<evidence type="ECO:0000256" key="2">
    <source>
        <dbReference type="ARBA" id="ARBA00022679"/>
    </source>
</evidence>
<dbReference type="Gene3D" id="3.40.50.10840">
    <property type="entry name" value="Putative sugar-binding, N-terminal domain"/>
    <property type="match status" value="1"/>
</dbReference>
<dbReference type="GO" id="GO:0016301">
    <property type="term" value="F:kinase activity"/>
    <property type="evidence" value="ECO:0007669"/>
    <property type="project" value="UniProtKB-KW"/>
</dbReference>
<comment type="catalytic activity">
    <reaction evidence="8">
        <text>3-dehydro-D-erythronate + ATP = 3-dehydro-4-O-phospho-D-erythronate + ADP + H(+)</text>
        <dbReference type="Rhea" id="RHEA:52556"/>
        <dbReference type="ChEBI" id="CHEBI:15378"/>
        <dbReference type="ChEBI" id="CHEBI:30616"/>
        <dbReference type="ChEBI" id="CHEBI:57958"/>
        <dbReference type="ChEBI" id="CHEBI:136593"/>
        <dbReference type="ChEBI" id="CHEBI:456216"/>
        <dbReference type="EC" id="2.7.1.217"/>
    </reaction>
</comment>
<dbReference type="InterPro" id="IPR031475">
    <property type="entry name" value="NBD_C"/>
</dbReference>
<organism evidence="15 16">
    <name type="scientific">Caldimonas thermodepolymerans</name>
    <dbReference type="NCBI Taxonomy" id="215580"/>
    <lineage>
        <taxon>Bacteria</taxon>
        <taxon>Pseudomonadati</taxon>
        <taxon>Pseudomonadota</taxon>
        <taxon>Betaproteobacteria</taxon>
        <taxon>Burkholderiales</taxon>
        <taxon>Sphaerotilaceae</taxon>
        <taxon>Caldimonas</taxon>
    </lineage>
</organism>
<feature type="domain" description="Four-carbon acid sugar kinase N-terminal" evidence="13">
    <location>
        <begin position="8"/>
        <end position="232"/>
    </location>
</feature>
<accession>A0AA46HV82</accession>
<evidence type="ECO:0000259" key="14">
    <source>
        <dbReference type="Pfam" id="PF17042"/>
    </source>
</evidence>
<keyword evidence="3" id="KW-0547">Nucleotide-binding</keyword>
<dbReference type="GO" id="GO:0005524">
    <property type="term" value="F:ATP binding"/>
    <property type="evidence" value="ECO:0007669"/>
    <property type="project" value="UniProtKB-KW"/>
</dbReference>
<proteinExistence type="inferred from homology"/>